<keyword evidence="2" id="KW-1185">Reference proteome</keyword>
<organism evidence="1 2">
    <name type="scientific">Elliptochloris bilobata</name>
    <dbReference type="NCBI Taxonomy" id="381761"/>
    <lineage>
        <taxon>Eukaryota</taxon>
        <taxon>Viridiplantae</taxon>
        <taxon>Chlorophyta</taxon>
        <taxon>core chlorophytes</taxon>
        <taxon>Trebouxiophyceae</taxon>
        <taxon>Trebouxiophyceae incertae sedis</taxon>
        <taxon>Elliptochloris clade</taxon>
        <taxon>Elliptochloris</taxon>
    </lineage>
</organism>
<evidence type="ECO:0000313" key="2">
    <source>
        <dbReference type="Proteomes" id="UP001445335"/>
    </source>
</evidence>
<comment type="caution">
    <text evidence="1">The sequence shown here is derived from an EMBL/GenBank/DDBJ whole genome shotgun (WGS) entry which is preliminary data.</text>
</comment>
<sequence>MEADRARPLIPTPFRLEDGGFSRGWDAPHALTPASSDVWVRLSFRGEELAPQVRPGRLVQWGDGSPFLGWLAARKRTVTALELLFPFWLPDLSNVLAPKLMGAVGEHVTSLRWSLGEPASDTTATKLLLFRARAQNDGAELLRKASEHCKQLRSLCLDAGVANLAQLRCLRAVMFESIPGAWLNGLYSLTSLSLAYVNAPGLLSNVLGLTNLRVLQLGLGTGQQSLAFASLSALIALTLG</sequence>
<gene>
    <name evidence="1" type="ORF">WJX81_004446</name>
</gene>
<accession>A0AAW1S856</accession>
<protein>
    <submittedName>
        <fullName evidence="1">Uncharacterized protein</fullName>
    </submittedName>
</protein>
<dbReference type="Proteomes" id="UP001445335">
    <property type="component" value="Unassembled WGS sequence"/>
</dbReference>
<evidence type="ECO:0000313" key="1">
    <source>
        <dbReference type="EMBL" id="KAK9842281.1"/>
    </source>
</evidence>
<name>A0AAW1S856_9CHLO</name>
<dbReference type="EMBL" id="JALJOU010000008">
    <property type="protein sequence ID" value="KAK9842281.1"/>
    <property type="molecule type" value="Genomic_DNA"/>
</dbReference>
<dbReference type="AlphaFoldDB" id="A0AAW1S856"/>
<reference evidence="1 2" key="1">
    <citation type="journal article" date="2024" name="Nat. Commun.">
        <title>Phylogenomics reveals the evolutionary origins of lichenization in chlorophyte algae.</title>
        <authorList>
            <person name="Puginier C."/>
            <person name="Libourel C."/>
            <person name="Otte J."/>
            <person name="Skaloud P."/>
            <person name="Haon M."/>
            <person name="Grisel S."/>
            <person name="Petersen M."/>
            <person name="Berrin J.G."/>
            <person name="Delaux P.M."/>
            <person name="Dal Grande F."/>
            <person name="Keller J."/>
        </authorList>
    </citation>
    <scope>NUCLEOTIDE SEQUENCE [LARGE SCALE GENOMIC DNA]</scope>
    <source>
        <strain evidence="1 2">SAG 245.80</strain>
    </source>
</reference>
<proteinExistence type="predicted"/>